<dbReference type="AlphaFoldDB" id="A0A316YNZ7"/>
<dbReference type="InParanoid" id="A0A316YNZ7"/>
<name>A0A316YNZ7_9BASI</name>
<proteinExistence type="predicted"/>
<gene>
    <name evidence="2" type="ORF">FA10DRAFT_122816</name>
</gene>
<dbReference type="RefSeq" id="XP_025377954.1">
    <property type="nucleotide sequence ID" value="XM_025517930.1"/>
</dbReference>
<evidence type="ECO:0000313" key="2">
    <source>
        <dbReference type="EMBL" id="PWN90756.1"/>
    </source>
</evidence>
<dbReference type="Proteomes" id="UP000245768">
    <property type="component" value="Unassembled WGS sequence"/>
</dbReference>
<organism evidence="2 3">
    <name type="scientific">Acaromyces ingoldii</name>
    <dbReference type="NCBI Taxonomy" id="215250"/>
    <lineage>
        <taxon>Eukaryota</taxon>
        <taxon>Fungi</taxon>
        <taxon>Dikarya</taxon>
        <taxon>Basidiomycota</taxon>
        <taxon>Ustilaginomycotina</taxon>
        <taxon>Exobasidiomycetes</taxon>
        <taxon>Exobasidiales</taxon>
        <taxon>Cryptobasidiaceae</taxon>
        <taxon>Acaromyces</taxon>
    </lineage>
</organism>
<dbReference type="GeneID" id="37039846"/>
<keyword evidence="1" id="KW-0732">Signal</keyword>
<dbReference type="EMBL" id="KZ819636">
    <property type="protein sequence ID" value="PWN90756.1"/>
    <property type="molecule type" value="Genomic_DNA"/>
</dbReference>
<feature type="signal peptide" evidence="1">
    <location>
        <begin position="1"/>
        <end position="20"/>
    </location>
</feature>
<feature type="chain" id="PRO_5016294154" evidence="1">
    <location>
        <begin position="21"/>
        <end position="120"/>
    </location>
</feature>
<evidence type="ECO:0000256" key="1">
    <source>
        <dbReference type="SAM" id="SignalP"/>
    </source>
</evidence>
<reference evidence="2" key="1">
    <citation type="journal article" date="2018" name="Mol. Biol. Evol.">
        <title>Broad Genomic Sampling Reveals a Smut Pathogenic Ancestry of the Fungal Clade Ustilaginomycotina.</title>
        <authorList>
            <person name="Kijpornyongpan T."/>
            <person name="Mondo S.J."/>
            <person name="Barry K."/>
            <person name="Sandor L."/>
            <person name="Lee J."/>
            <person name="Lipzen A."/>
            <person name="Pangilinan J."/>
            <person name="LaButti K."/>
            <person name="Hainaut M."/>
            <person name="Henrissat B."/>
            <person name="Grigoriev I.V."/>
            <person name="Spatafora J.W."/>
            <person name="Aime M.C."/>
        </authorList>
    </citation>
    <scope>NUCLEOTIDE SEQUENCE [LARGE SCALE GENOMIC DNA]</scope>
    <source>
        <strain evidence="2">MCA 4198</strain>
    </source>
</reference>
<keyword evidence="3" id="KW-1185">Reference proteome</keyword>
<protein>
    <submittedName>
        <fullName evidence="2">Uncharacterized protein</fullName>
    </submittedName>
</protein>
<accession>A0A316YNZ7</accession>
<evidence type="ECO:0000313" key="3">
    <source>
        <dbReference type="Proteomes" id="UP000245768"/>
    </source>
</evidence>
<sequence length="120" mass="13105">MAISIFSLHLLLAAFPRSKSEQLSQQDEVVCVSVKGASGDLRAYCSIEGKRIVNGPSACGDPDWLKRPAPESIRPIESTYLWLHSFEAAAFFLVFFTGLLVEDGASTACRRPGKREKGDS</sequence>